<evidence type="ECO:0000313" key="13">
    <source>
        <dbReference type="Proteomes" id="UP001428341"/>
    </source>
</evidence>
<dbReference type="GO" id="GO:0005524">
    <property type="term" value="F:ATP binding"/>
    <property type="evidence" value="ECO:0007669"/>
    <property type="project" value="UniProtKB-KW"/>
</dbReference>
<evidence type="ECO:0000256" key="8">
    <source>
        <dbReference type="ARBA" id="ARBA00048679"/>
    </source>
</evidence>
<dbReference type="GO" id="GO:0004674">
    <property type="term" value="F:protein serine/threonine kinase activity"/>
    <property type="evidence" value="ECO:0007669"/>
    <property type="project" value="UniProtKB-KW"/>
</dbReference>
<dbReference type="PROSITE" id="PS51153">
    <property type="entry name" value="RPW8"/>
    <property type="match status" value="1"/>
</dbReference>
<dbReference type="Pfam" id="PF05659">
    <property type="entry name" value="RPW8"/>
    <property type="match status" value="1"/>
</dbReference>
<protein>
    <recommendedName>
        <fullName evidence="1">non-specific serine/threonine protein kinase</fullName>
        <ecNumber evidence="1">2.7.11.1</ecNumber>
    </recommendedName>
</protein>
<evidence type="ECO:0000256" key="6">
    <source>
        <dbReference type="ARBA" id="ARBA00022840"/>
    </source>
</evidence>
<dbReference type="GO" id="GO:0042742">
    <property type="term" value="P:defense response to bacterium"/>
    <property type="evidence" value="ECO:0007669"/>
    <property type="project" value="TreeGrafter"/>
</dbReference>
<sequence>MAAGSLLAGAILGVAFQEITVAIKESKSRCSNFRDALNSLENTISLISPLIKEMDRLNQELGDSNKREVIIRLFLQQLKKGEALVSKCSSIRRWNLCKKRKYEKRLRNMDSSLRELSGVLQVGQALDTQRLQHSQLRIIYRDLKASNILLDAQINPKISDFGLARIFGVDQTQGNTSRIVRTYGYMSPEYAMHRQFSVKSDVYSFGVIALETILARKQQLLSNRWCSRSFKLRLEALEGWNTLAVVGFKSYRFILKR</sequence>
<dbReference type="EC" id="2.7.11.1" evidence="1"/>
<evidence type="ECO:0000256" key="5">
    <source>
        <dbReference type="ARBA" id="ARBA00022777"/>
    </source>
</evidence>
<dbReference type="PROSITE" id="PS00108">
    <property type="entry name" value="PROTEIN_KINASE_ST"/>
    <property type="match status" value="1"/>
</dbReference>
<comment type="catalytic activity">
    <reaction evidence="7">
        <text>L-threonyl-[protein] + ATP = O-phospho-L-threonyl-[protein] + ADP + H(+)</text>
        <dbReference type="Rhea" id="RHEA:46608"/>
        <dbReference type="Rhea" id="RHEA-COMP:11060"/>
        <dbReference type="Rhea" id="RHEA-COMP:11605"/>
        <dbReference type="ChEBI" id="CHEBI:15378"/>
        <dbReference type="ChEBI" id="CHEBI:30013"/>
        <dbReference type="ChEBI" id="CHEBI:30616"/>
        <dbReference type="ChEBI" id="CHEBI:61977"/>
        <dbReference type="ChEBI" id="CHEBI:456216"/>
        <dbReference type="EC" id="2.7.11.1"/>
    </reaction>
</comment>
<proteinExistence type="predicted"/>
<keyword evidence="4" id="KW-0547">Nucleotide-binding</keyword>
<comment type="catalytic activity">
    <reaction evidence="8">
        <text>L-seryl-[protein] + ATP = O-phospho-L-seryl-[protein] + ADP + H(+)</text>
        <dbReference type="Rhea" id="RHEA:17989"/>
        <dbReference type="Rhea" id="RHEA-COMP:9863"/>
        <dbReference type="Rhea" id="RHEA-COMP:11604"/>
        <dbReference type="ChEBI" id="CHEBI:15378"/>
        <dbReference type="ChEBI" id="CHEBI:29999"/>
        <dbReference type="ChEBI" id="CHEBI:30616"/>
        <dbReference type="ChEBI" id="CHEBI:83421"/>
        <dbReference type="ChEBI" id="CHEBI:456216"/>
        <dbReference type="EC" id="2.7.11.1"/>
    </reaction>
</comment>
<feature type="signal peptide" evidence="9">
    <location>
        <begin position="1"/>
        <end position="22"/>
    </location>
</feature>
<dbReference type="SUPFAM" id="SSF56112">
    <property type="entry name" value="Protein kinase-like (PK-like)"/>
    <property type="match status" value="1"/>
</dbReference>
<dbReference type="InterPro" id="IPR001245">
    <property type="entry name" value="Ser-Thr/Tyr_kinase_cat_dom"/>
</dbReference>
<evidence type="ECO:0000259" key="10">
    <source>
        <dbReference type="PROSITE" id="PS50011"/>
    </source>
</evidence>
<keyword evidence="3" id="KW-0808">Transferase</keyword>
<dbReference type="InterPro" id="IPR000719">
    <property type="entry name" value="Prot_kinase_dom"/>
</dbReference>
<keyword evidence="9" id="KW-0732">Signal</keyword>
<accession>A0AAP0QPY5</accession>
<evidence type="ECO:0000256" key="9">
    <source>
        <dbReference type="SAM" id="SignalP"/>
    </source>
</evidence>
<dbReference type="EMBL" id="JBCGBO010000005">
    <property type="protein sequence ID" value="KAK9199117.1"/>
    <property type="molecule type" value="Genomic_DNA"/>
</dbReference>
<dbReference type="InterPro" id="IPR008271">
    <property type="entry name" value="Ser/Thr_kinase_AS"/>
</dbReference>
<keyword evidence="5" id="KW-0418">Kinase</keyword>
<dbReference type="GO" id="GO:0005886">
    <property type="term" value="C:plasma membrane"/>
    <property type="evidence" value="ECO:0007669"/>
    <property type="project" value="TreeGrafter"/>
</dbReference>
<dbReference type="PANTHER" id="PTHR27002">
    <property type="entry name" value="RECEPTOR-LIKE SERINE/THREONINE-PROTEIN KINASE SD1-8"/>
    <property type="match status" value="1"/>
</dbReference>
<dbReference type="PROSITE" id="PS50011">
    <property type="entry name" value="PROTEIN_KINASE_DOM"/>
    <property type="match status" value="1"/>
</dbReference>
<evidence type="ECO:0000256" key="2">
    <source>
        <dbReference type="ARBA" id="ARBA00022527"/>
    </source>
</evidence>
<dbReference type="PANTHER" id="PTHR27002:SF1050">
    <property type="entry name" value="CYSTEINE-RICH RECEPTOR-LIKE PROTEIN KINASE 5"/>
    <property type="match status" value="1"/>
</dbReference>
<dbReference type="Proteomes" id="UP001428341">
    <property type="component" value="Unassembled WGS sequence"/>
</dbReference>
<dbReference type="InterPro" id="IPR008808">
    <property type="entry name" value="Powdery_mildew-R_dom"/>
</dbReference>
<evidence type="ECO:0000256" key="1">
    <source>
        <dbReference type="ARBA" id="ARBA00012513"/>
    </source>
</evidence>
<reference evidence="12 13" key="1">
    <citation type="submission" date="2024-05" db="EMBL/GenBank/DDBJ databases">
        <title>Haplotype-resolved chromosome-level genome assembly of Huyou (Citrus changshanensis).</title>
        <authorList>
            <person name="Miao C."/>
            <person name="Chen W."/>
            <person name="Wu Y."/>
            <person name="Wang L."/>
            <person name="Zhao S."/>
            <person name="Grierson D."/>
            <person name="Xu C."/>
            <person name="Chen K."/>
        </authorList>
    </citation>
    <scope>NUCLEOTIDE SEQUENCE [LARGE SCALE GENOMIC DNA]</scope>
    <source>
        <strain evidence="12">01-14</strain>
        <tissue evidence="12">Leaf</tissue>
    </source>
</reference>
<comment type="caution">
    <text evidence="12">The sequence shown here is derived from an EMBL/GenBank/DDBJ whole genome shotgun (WGS) entry which is preliminary data.</text>
</comment>
<dbReference type="Gene3D" id="1.10.510.10">
    <property type="entry name" value="Transferase(Phosphotransferase) domain 1"/>
    <property type="match status" value="1"/>
</dbReference>
<feature type="domain" description="RPW8" evidence="11">
    <location>
        <begin position="1"/>
        <end position="155"/>
    </location>
</feature>
<name>A0AAP0QPY5_9ROSI</name>
<evidence type="ECO:0000256" key="7">
    <source>
        <dbReference type="ARBA" id="ARBA00047899"/>
    </source>
</evidence>
<keyword evidence="13" id="KW-1185">Reference proteome</keyword>
<evidence type="ECO:0000259" key="11">
    <source>
        <dbReference type="PROSITE" id="PS51153"/>
    </source>
</evidence>
<gene>
    <name evidence="12" type="ORF">WN944_014304</name>
</gene>
<keyword evidence="2" id="KW-0723">Serine/threonine-protein kinase</keyword>
<dbReference type="AlphaFoldDB" id="A0AAP0QPY5"/>
<keyword evidence="6" id="KW-0067">ATP-binding</keyword>
<organism evidence="12 13">
    <name type="scientific">Citrus x changshan-huyou</name>
    <dbReference type="NCBI Taxonomy" id="2935761"/>
    <lineage>
        <taxon>Eukaryota</taxon>
        <taxon>Viridiplantae</taxon>
        <taxon>Streptophyta</taxon>
        <taxon>Embryophyta</taxon>
        <taxon>Tracheophyta</taxon>
        <taxon>Spermatophyta</taxon>
        <taxon>Magnoliopsida</taxon>
        <taxon>eudicotyledons</taxon>
        <taxon>Gunneridae</taxon>
        <taxon>Pentapetalae</taxon>
        <taxon>rosids</taxon>
        <taxon>malvids</taxon>
        <taxon>Sapindales</taxon>
        <taxon>Rutaceae</taxon>
        <taxon>Aurantioideae</taxon>
        <taxon>Citrus</taxon>
    </lineage>
</organism>
<evidence type="ECO:0000256" key="3">
    <source>
        <dbReference type="ARBA" id="ARBA00022679"/>
    </source>
</evidence>
<feature type="domain" description="Protein kinase" evidence="10">
    <location>
        <begin position="1"/>
        <end position="257"/>
    </location>
</feature>
<dbReference type="Pfam" id="PF07714">
    <property type="entry name" value="PK_Tyr_Ser-Thr"/>
    <property type="match status" value="1"/>
</dbReference>
<evidence type="ECO:0000256" key="4">
    <source>
        <dbReference type="ARBA" id="ARBA00022741"/>
    </source>
</evidence>
<dbReference type="SMART" id="SM00220">
    <property type="entry name" value="S_TKc"/>
    <property type="match status" value="1"/>
</dbReference>
<dbReference type="FunFam" id="1.10.510.10:FF:001023">
    <property type="entry name" value="Os07g0541700 protein"/>
    <property type="match status" value="1"/>
</dbReference>
<evidence type="ECO:0000313" key="12">
    <source>
        <dbReference type="EMBL" id="KAK9199117.1"/>
    </source>
</evidence>
<feature type="chain" id="PRO_5042849178" description="non-specific serine/threonine protein kinase" evidence="9">
    <location>
        <begin position="23"/>
        <end position="257"/>
    </location>
</feature>
<dbReference type="InterPro" id="IPR011009">
    <property type="entry name" value="Kinase-like_dom_sf"/>
</dbReference>